<proteinExistence type="predicted"/>
<feature type="transmembrane region" description="Helical" evidence="7">
    <location>
        <begin position="90"/>
        <end position="108"/>
    </location>
</feature>
<evidence type="ECO:0000256" key="4">
    <source>
        <dbReference type="ARBA" id="ARBA00022989"/>
    </source>
</evidence>
<feature type="compositionally biased region" description="Basic and acidic residues" evidence="6">
    <location>
        <begin position="33"/>
        <end position="42"/>
    </location>
</feature>
<evidence type="ECO:0000256" key="1">
    <source>
        <dbReference type="ARBA" id="ARBA00004651"/>
    </source>
</evidence>
<dbReference type="GO" id="GO:0022857">
    <property type="term" value="F:transmembrane transporter activity"/>
    <property type="evidence" value="ECO:0007669"/>
    <property type="project" value="InterPro"/>
</dbReference>
<dbReference type="GeneID" id="85167176"/>
<organism evidence="9 10">
    <name type="scientific">Bifidobacterium scardovii</name>
    <dbReference type="NCBI Taxonomy" id="158787"/>
    <lineage>
        <taxon>Bacteria</taxon>
        <taxon>Bacillati</taxon>
        <taxon>Actinomycetota</taxon>
        <taxon>Actinomycetes</taxon>
        <taxon>Bifidobacteriales</taxon>
        <taxon>Bifidobacteriaceae</taxon>
        <taxon>Bifidobacterium</taxon>
    </lineage>
</organism>
<protein>
    <submittedName>
        <fullName evidence="9">Permease</fullName>
    </submittedName>
</protein>
<evidence type="ECO:0000313" key="9">
    <source>
        <dbReference type="EMBL" id="KFI94622.1"/>
    </source>
</evidence>
<dbReference type="InterPro" id="IPR036259">
    <property type="entry name" value="MFS_trans_sf"/>
</dbReference>
<keyword evidence="4 7" id="KW-1133">Transmembrane helix</keyword>
<dbReference type="GO" id="GO:0005886">
    <property type="term" value="C:plasma membrane"/>
    <property type="evidence" value="ECO:0007669"/>
    <property type="project" value="UniProtKB-SubCell"/>
</dbReference>
<dbReference type="RefSeq" id="WP_231649311.1">
    <property type="nucleotide sequence ID" value="NZ_JGZO01000006.1"/>
</dbReference>
<comment type="caution">
    <text evidence="9">The sequence shown here is derived from an EMBL/GenBank/DDBJ whole genome shotgun (WGS) entry which is preliminary data.</text>
</comment>
<dbReference type="SUPFAM" id="SSF103473">
    <property type="entry name" value="MFS general substrate transporter"/>
    <property type="match status" value="1"/>
</dbReference>
<sequence>MSDIQTTPENTMPAGESGIYDSRNPRTPPHNSPDPRNDDAARRFAHPHRVMLGLYAGAFLGMLSETSMNIALPDLMDEFSVSSGTAQWMVVGYMLAIGVVLPCAGFLLK</sequence>
<evidence type="ECO:0000256" key="5">
    <source>
        <dbReference type="ARBA" id="ARBA00023136"/>
    </source>
</evidence>
<name>A0A087DGH2_9BIFI</name>
<feature type="transmembrane region" description="Helical" evidence="7">
    <location>
        <begin position="52"/>
        <end position="70"/>
    </location>
</feature>
<feature type="region of interest" description="Disordered" evidence="6">
    <location>
        <begin position="1"/>
        <end position="42"/>
    </location>
</feature>
<keyword evidence="2" id="KW-0813">Transport</keyword>
<keyword evidence="10" id="KW-1185">Reference proteome</keyword>
<dbReference type="Gene3D" id="1.20.1720.10">
    <property type="entry name" value="Multidrug resistance protein D"/>
    <property type="match status" value="1"/>
</dbReference>
<dbReference type="PANTHER" id="PTHR42718">
    <property type="entry name" value="MAJOR FACILITATOR SUPERFAMILY MULTIDRUG TRANSPORTER MFSC"/>
    <property type="match status" value="1"/>
</dbReference>
<keyword evidence="3 7" id="KW-0812">Transmembrane</keyword>
<dbReference type="PROSITE" id="PS50850">
    <property type="entry name" value="MFS"/>
    <property type="match status" value="1"/>
</dbReference>
<feature type="domain" description="Major facilitator superfamily (MFS) profile" evidence="8">
    <location>
        <begin position="50"/>
        <end position="109"/>
    </location>
</feature>
<evidence type="ECO:0000256" key="7">
    <source>
        <dbReference type="SAM" id="Phobius"/>
    </source>
</evidence>
<dbReference type="eggNOG" id="COG2814">
    <property type="taxonomic scope" value="Bacteria"/>
</dbReference>
<dbReference type="AlphaFoldDB" id="A0A087DGH2"/>
<dbReference type="EMBL" id="JGZO01000006">
    <property type="protein sequence ID" value="KFI94622.1"/>
    <property type="molecule type" value="Genomic_DNA"/>
</dbReference>
<dbReference type="STRING" id="158787.BSCA_0669"/>
<dbReference type="InterPro" id="IPR020846">
    <property type="entry name" value="MFS_dom"/>
</dbReference>
<evidence type="ECO:0000313" key="10">
    <source>
        <dbReference type="Proteomes" id="UP000029033"/>
    </source>
</evidence>
<gene>
    <name evidence="9" type="ORF">BSCA_0669</name>
</gene>
<keyword evidence="5 7" id="KW-0472">Membrane</keyword>
<evidence type="ECO:0000256" key="2">
    <source>
        <dbReference type="ARBA" id="ARBA00022448"/>
    </source>
</evidence>
<feature type="compositionally biased region" description="Polar residues" evidence="6">
    <location>
        <begin position="1"/>
        <end position="10"/>
    </location>
</feature>
<evidence type="ECO:0000256" key="3">
    <source>
        <dbReference type="ARBA" id="ARBA00022692"/>
    </source>
</evidence>
<evidence type="ECO:0000259" key="8">
    <source>
        <dbReference type="PROSITE" id="PS50850"/>
    </source>
</evidence>
<comment type="subcellular location">
    <subcellularLocation>
        <location evidence="1">Cell membrane</location>
        <topology evidence="1">Multi-pass membrane protein</topology>
    </subcellularLocation>
</comment>
<dbReference type="PANTHER" id="PTHR42718:SF9">
    <property type="entry name" value="MAJOR FACILITATOR SUPERFAMILY MULTIDRUG TRANSPORTER MFSC"/>
    <property type="match status" value="1"/>
</dbReference>
<accession>A0A087DGH2</accession>
<evidence type="ECO:0000256" key="6">
    <source>
        <dbReference type="SAM" id="MobiDB-lite"/>
    </source>
</evidence>
<dbReference type="Proteomes" id="UP000029033">
    <property type="component" value="Unassembled WGS sequence"/>
</dbReference>
<reference evidence="9 10" key="1">
    <citation type="submission" date="2014-03" db="EMBL/GenBank/DDBJ databases">
        <title>Genomics of Bifidobacteria.</title>
        <authorList>
            <person name="Ventura M."/>
            <person name="Milani C."/>
            <person name="Lugli G.A."/>
        </authorList>
    </citation>
    <scope>NUCLEOTIDE SEQUENCE [LARGE SCALE GENOMIC DNA]</scope>
    <source>
        <strain evidence="9 10">LMG 21589</strain>
    </source>
</reference>